<evidence type="ECO:0000313" key="3">
    <source>
        <dbReference type="Proteomes" id="UP000550714"/>
    </source>
</evidence>
<sequence>MVFELDQEVESARRIDAANGYWDKRPAAEWRQIDFAHDPSDRELFGMTELQSRLSRQGWDNQGNGATMAALACRGLITRGSRGTALGQMYTVALTRAGRAAARAGTSLTTGSARKAPLGHRAWEVLALLWSCDQEGTRLNWGRSSTIDRVLIDKNNPPLARRLEWYAGYEITDAGREFYREHYAAHTAAHPDVRAPHPDGAEADPWPARVDEILVEHQHHYRALRTAWHEARAVQQLAEAELATAEPEPDPVLPGEIAQLAHDRHSLRQDTAQQRSQLAAEHVATIGQHALRAARGYAACALGVFNAAVAGADPRENLTPPAHSDSWDESRLAPPAETGIHALDTDVAKLHAAAVGAPKRRRGPAPKPRTRGRAATTEEEPPGSNLVALADALRDHAAGGTLLRRLHPAT</sequence>
<protein>
    <submittedName>
        <fullName evidence="2">Uncharacterized protein</fullName>
    </submittedName>
</protein>
<evidence type="ECO:0000256" key="1">
    <source>
        <dbReference type="SAM" id="MobiDB-lite"/>
    </source>
</evidence>
<comment type="caution">
    <text evidence="2">The sequence shown here is derived from an EMBL/GenBank/DDBJ whole genome shotgun (WGS) entry which is preliminary data.</text>
</comment>
<feature type="compositionally biased region" description="Basic residues" evidence="1">
    <location>
        <begin position="358"/>
        <end position="372"/>
    </location>
</feature>
<feature type="region of interest" description="Disordered" evidence="1">
    <location>
        <begin position="353"/>
        <end position="384"/>
    </location>
</feature>
<evidence type="ECO:0000313" key="2">
    <source>
        <dbReference type="EMBL" id="MBB3053546.1"/>
    </source>
</evidence>
<dbReference type="EMBL" id="JACHWU010000011">
    <property type="protein sequence ID" value="MBB3053546.1"/>
    <property type="molecule type" value="Genomic_DNA"/>
</dbReference>
<keyword evidence="3" id="KW-1185">Reference proteome</keyword>
<gene>
    <name evidence="2" type="ORF">FHS23_004600</name>
</gene>
<accession>A0A839S6X8</accession>
<proteinExistence type="predicted"/>
<dbReference type="Proteomes" id="UP000550714">
    <property type="component" value="Unassembled WGS sequence"/>
</dbReference>
<dbReference type="RefSeq" id="WP_183659452.1">
    <property type="nucleotide sequence ID" value="NZ_JACHWU010000011.1"/>
</dbReference>
<reference evidence="2 3" key="1">
    <citation type="submission" date="2020-08" db="EMBL/GenBank/DDBJ databases">
        <title>Genomic Encyclopedia of Type Strains, Phase III (KMG-III): the genomes of soil and plant-associated and newly described type strains.</title>
        <authorList>
            <person name="Whitman W."/>
        </authorList>
    </citation>
    <scope>NUCLEOTIDE SEQUENCE [LARGE SCALE GENOMIC DNA]</scope>
    <source>
        <strain evidence="2 3">CECT 8577</strain>
    </source>
</reference>
<dbReference type="AlphaFoldDB" id="A0A839S6X8"/>
<organism evidence="2 3">
    <name type="scientific">Prauserella isguenensis</name>
    <dbReference type="NCBI Taxonomy" id="1470180"/>
    <lineage>
        <taxon>Bacteria</taxon>
        <taxon>Bacillati</taxon>
        <taxon>Actinomycetota</taxon>
        <taxon>Actinomycetes</taxon>
        <taxon>Pseudonocardiales</taxon>
        <taxon>Pseudonocardiaceae</taxon>
        <taxon>Prauserella</taxon>
    </lineage>
</organism>
<name>A0A839S6X8_9PSEU</name>